<accession>A0AAV2PC73</accession>
<dbReference type="GO" id="GO:0004984">
    <property type="term" value="F:olfactory receptor activity"/>
    <property type="evidence" value="ECO:0007669"/>
    <property type="project" value="InterPro"/>
</dbReference>
<keyword evidence="6 10" id="KW-1133">Transmembrane helix</keyword>
<keyword evidence="5 10" id="KW-0552">Olfaction</keyword>
<dbReference type="GO" id="GO:0005886">
    <property type="term" value="C:plasma membrane"/>
    <property type="evidence" value="ECO:0007669"/>
    <property type="project" value="UniProtKB-SubCell"/>
</dbReference>
<comment type="similarity">
    <text evidence="10">Belongs to the insect chemoreceptor superfamily. Heteromeric odorant receptor channel (TC 1.A.69) family.</text>
</comment>
<protein>
    <recommendedName>
        <fullName evidence="10">Odorant receptor</fullName>
    </recommendedName>
</protein>
<keyword evidence="9 10" id="KW-0807">Transducer</keyword>
<evidence type="ECO:0000256" key="4">
    <source>
        <dbReference type="ARBA" id="ARBA00022692"/>
    </source>
</evidence>
<dbReference type="PANTHER" id="PTHR21137:SF35">
    <property type="entry name" value="ODORANT RECEPTOR 19A-RELATED"/>
    <property type="match status" value="1"/>
</dbReference>
<keyword evidence="8 10" id="KW-0675">Receptor</keyword>
<keyword evidence="3 10" id="KW-0716">Sensory transduction</keyword>
<dbReference type="EMBL" id="OZ034832">
    <property type="protein sequence ID" value="CAL1689179.1"/>
    <property type="molecule type" value="Genomic_DNA"/>
</dbReference>
<feature type="transmembrane region" description="Helical" evidence="10">
    <location>
        <begin position="190"/>
        <end position="217"/>
    </location>
</feature>
<evidence type="ECO:0000256" key="3">
    <source>
        <dbReference type="ARBA" id="ARBA00022606"/>
    </source>
</evidence>
<evidence type="ECO:0000256" key="5">
    <source>
        <dbReference type="ARBA" id="ARBA00022725"/>
    </source>
</evidence>
<dbReference type="Proteomes" id="UP001497644">
    <property type="component" value="Chromosome 9"/>
</dbReference>
<gene>
    <name evidence="11" type="ORF">LPLAT_LOCUS14159</name>
</gene>
<proteinExistence type="inferred from homology"/>
<dbReference type="GO" id="GO:0005549">
    <property type="term" value="F:odorant binding"/>
    <property type="evidence" value="ECO:0007669"/>
    <property type="project" value="InterPro"/>
</dbReference>
<evidence type="ECO:0000256" key="6">
    <source>
        <dbReference type="ARBA" id="ARBA00022989"/>
    </source>
</evidence>
<reference evidence="11" key="1">
    <citation type="submission" date="2024-04" db="EMBL/GenBank/DDBJ databases">
        <authorList>
            <consortium name="Molecular Ecology Group"/>
        </authorList>
    </citation>
    <scope>NUCLEOTIDE SEQUENCE</scope>
</reference>
<dbReference type="InterPro" id="IPR004117">
    <property type="entry name" value="7tm6_olfct_rcpt"/>
</dbReference>
<evidence type="ECO:0000256" key="10">
    <source>
        <dbReference type="RuleBase" id="RU351113"/>
    </source>
</evidence>
<organism evidence="11 12">
    <name type="scientific">Lasius platythorax</name>
    <dbReference type="NCBI Taxonomy" id="488582"/>
    <lineage>
        <taxon>Eukaryota</taxon>
        <taxon>Metazoa</taxon>
        <taxon>Ecdysozoa</taxon>
        <taxon>Arthropoda</taxon>
        <taxon>Hexapoda</taxon>
        <taxon>Insecta</taxon>
        <taxon>Pterygota</taxon>
        <taxon>Neoptera</taxon>
        <taxon>Endopterygota</taxon>
        <taxon>Hymenoptera</taxon>
        <taxon>Apocrita</taxon>
        <taxon>Aculeata</taxon>
        <taxon>Formicoidea</taxon>
        <taxon>Formicidae</taxon>
        <taxon>Formicinae</taxon>
        <taxon>Lasius</taxon>
        <taxon>Lasius</taxon>
    </lineage>
</organism>
<dbReference type="PANTHER" id="PTHR21137">
    <property type="entry name" value="ODORANT RECEPTOR"/>
    <property type="match status" value="1"/>
</dbReference>
<feature type="transmembrane region" description="Helical" evidence="10">
    <location>
        <begin position="77"/>
        <end position="96"/>
    </location>
</feature>
<comment type="caution">
    <text evidence="10">Lacks conserved residue(s) required for the propagation of feature annotation.</text>
</comment>
<dbReference type="GO" id="GO:0007165">
    <property type="term" value="P:signal transduction"/>
    <property type="evidence" value="ECO:0007669"/>
    <property type="project" value="UniProtKB-KW"/>
</dbReference>
<evidence type="ECO:0000256" key="9">
    <source>
        <dbReference type="ARBA" id="ARBA00023224"/>
    </source>
</evidence>
<feature type="transmembrane region" description="Helical" evidence="10">
    <location>
        <begin position="274"/>
        <end position="295"/>
    </location>
</feature>
<keyword evidence="7 10" id="KW-0472">Membrane</keyword>
<feature type="transmembrane region" description="Helical" evidence="10">
    <location>
        <begin position="44"/>
        <end position="65"/>
    </location>
</feature>
<evidence type="ECO:0000256" key="2">
    <source>
        <dbReference type="ARBA" id="ARBA00022475"/>
    </source>
</evidence>
<evidence type="ECO:0000313" key="11">
    <source>
        <dbReference type="EMBL" id="CAL1689179.1"/>
    </source>
</evidence>
<sequence length="400" mass="46183">MPRNEHYQEDIIFITQLTRNILSVLGVWPSFSRERTTIERTHKFLLICISYALLYSVLLPGFLFWLFEKRTHVKIQVFPLLLFGFMAISKYGYLIFYERQIKRCLKHIEEDWRNVTSMNARNTMIESAKTGRRLVALCAAFMYSSGLSFRLILPFAKGKIINAQNITIKPLPCPGYYFFLNSQVSPTYEMIFAVQFLSGLVTFSITTGVCGLAVVFVMHACGQLKILIELMRELVEDQWQEKQEVDKKLAVVVEHQIRIRCFLQLVEHTMQQMCLIELMGCTTIVCILGYCIIVEWEKSNTIATCSYFMSLTSMMVNMFMFCYTGEQLTAQAEKVASASCELEWYRLPNKKARGIVLVMIISNLPIKITAGKMMDLSFKTYGDVVKTAVTYFNMLRNLTE</sequence>
<dbReference type="Pfam" id="PF02949">
    <property type="entry name" value="7tm_6"/>
    <property type="match status" value="1"/>
</dbReference>
<evidence type="ECO:0000256" key="7">
    <source>
        <dbReference type="ARBA" id="ARBA00023136"/>
    </source>
</evidence>
<name>A0AAV2PC73_9HYME</name>
<comment type="subcellular location">
    <subcellularLocation>
        <location evidence="1 10">Cell membrane</location>
        <topology evidence="1 10">Multi-pass membrane protein</topology>
    </subcellularLocation>
</comment>
<evidence type="ECO:0000256" key="1">
    <source>
        <dbReference type="ARBA" id="ARBA00004651"/>
    </source>
</evidence>
<feature type="transmembrane region" description="Helical" evidence="10">
    <location>
        <begin position="301"/>
        <end position="324"/>
    </location>
</feature>
<feature type="transmembrane region" description="Helical" evidence="10">
    <location>
        <begin position="134"/>
        <end position="153"/>
    </location>
</feature>
<dbReference type="AlphaFoldDB" id="A0AAV2PC73"/>
<keyword evidence="4 10" id="KW-0812">Transmembrane</keyword>
<evidence type="ECO:0000313" key="12">
    <source>
        <dbReference type="Proteomes" id="UP001497644"/>
    </source>
</evidence>
<keyword evidence="2" id="KW-1003">Cell membrane</keyword>
<evidence type="ECO:0000256" key="8">
    <source>
        <dbReference type="ARBA" id="ARBA00023170"/>
    </source>
</evidence>
<keyword evidence="12" id="KW-1185">Reference proteome</keyword>